<sequence>MLNAQEMGEIIRKVRKEKGLRLQELADNNISPATISNIERGRSGVKFDKIEYLFEKLDIHMDKLTELLHKDKSETQELENKLFVIETKRDIGMEEEALEELKGINLPHDHQYAATVSYLMGKCYVSLGKLSRAERYLYEAIRLSKNHPYGTRSNIEADAFNYLAICSYRQDEIERALTYTNSGIDAFNPEGERGELIHILQVNRVNYLKNIGKITDALREIDQMWDDIDVIDQP</sequence>
<evidence type="ECO:0000259" key="2">
    <source>
        <dbReference type="PROSITE" id="PS50943"/>
    </source>
</evidence>
<dbReference type="RefSeq" id="WP_380162854.1">
    <property type="nucleotide sequence ID" value="NZ_JBHTNU010000002.1"/>
</dbReference>
<gene>
    <name evidence="3" type="ORF">ACFQ4Y_02670</name>
</gene>
<feature type="domain" description="HTH cro/C1-type" evidence="2">
    <location>
        <begin position="11"/>
        <end position="64"/>
    </location>
</feature>
<dbReference type="SMART" id="SM00530">
    <property type="entry name" value="HTH_XRE"/>
    <property type="match status" value="1"/>
</dbReference>
<organism evidence="3 4">
    <name type="scientific">Kroppenstedtia sanguinis</name>
    <dbReference type="NCBI Taxonomy" id="1380684"/>
    <lineage>
        <taxon>Bacteria</taxon>
        <taxon>Bacillati</taxon>
        <taxon>Bacillota</taxon>
        <taxon>Bacilli</taxon>
        <taxon>Bacillales</taxon>
        <taxon>Thermoactinomycetaceae</taxon>
        <taxon>Kroppenstedtia</taxon>
    </lineage>
</organism>
<evidence type="ECO:0000256" key="1">
    <source>
        <dbReference type="PROSITE-ProRule" id="PRU00339"/>
    </source>
</evidence>
<dbReference type="Pfam" id="PF01381">
    <property type="entry name" value="HTH_3"/>
    <property type="match status" value="1"/>
</dbReference>
<dbReference type="SMART" id="SM00028">
    <property type="entry name" value="TPR"/>
    <property type="match status" value="2"/>
</dbReference>
<feature type="repeat" description="TPR" evidence="1">
    <location>
        <begin position="114"/>
        <end position="147"/>
    </location>
</feature>
<dbReference type="InterPro" id="IPR001387">
    <property type="entry name" value="Cro/C1-type_HTH"/>
</dbReference>
<comment type="caution">
    <text evidence="3">The sequence shown here is derived from an EMBL/GenBank/DDBJ whole genome shotgun (WGS) entry which is preliminary data.</text>
</comment>
<dbReference type="PROSITE" id="PS50005">
    <property type="entry name" value="TPR"/>
    <property type="match status" value="1"/>
</dbReference>
<protein>
    <submittedName>
        <fullName evidence="3">Helix-turn-helix domain-containing protein</fullName>
    </submittedName>
</protein>
<dbReference type="InterPro" id="IPR053163">
    <property type="entry name" value="HTH-type_regulator_Rgg"/>
</dbReference>
<dbReference type="InterPro" id="IPR010982">
    <property type="entry name" value="Lambda_DNA-bd_dom_sf"/>
</dbReference>
<name>A0ABW4C6Z9_9BACL</name>
<evidence type="ECO:0000313" key="3">
    <source>
        <dbReference type="EMBL" id="MFD1425839.1"/>
    </source>
</evidence>
<dbReference type="Proteomes" id="UP001597282">
    <property type="component" value="Unassembled WGS sequence"/>
</dbReference>
<dbReference type="InterPro" id="IPR019734">
    <property type="entry name" value="TPR_rpt"/>
</dbReference>
<dbReference type="InterPro" id="IPR011990">
    <property type="entry name" value="TPR-like_helical_dom_sf"/>
</dbReference>
<evidence type="ECO:0000313" key="4">
    <source>
        <dbReference type="Proteomes" id="UP001597282"/>
    </source>
</evidence>
<keyword evidence="4" id="KW-1185">Reference proteome</keyword>
<dbReference type="Gene3D" id="1.25.40.10">
    <property type="entry name" value="Tetratricopeptide repeat domain"/>
    <property type="match status" value="1"/>
</dbReference>
<dbReference type="CDD" id="cd00093">
    <property type="entry name" value="HTH_XRE"/>
    <property type="match status" value="1"/>
</dbReference>
<dbReference type="Gene3D" id="1.10.260.40">
    <property type="entry name" value="lambda repressor-like DNA-binding domains"/>
    <property type="match status" value="1"/>
</dbReference>
<proteinExistence type="predicted"/>
<reference evidence="4" key="1">
    <citation type="journal article" date="2019" name="Int. J. Syst. Evol. Microbiol.">
        <title>The Global Catalogue of Microorganisms (GCM) 10K type strain sequencing project: providing services to taxonomists for standard genome sequencing and annotation.</title>
        <authorList>
            <consortium name="The Broad Institute Genomics Platform"/>
            <consortium name="The Broad Institute Genome Sequencing Center for Infectious Disease"/>
            <person name="Wu L."/>
            <person name="Ma J."/>
        </authorList>
    </citation>
    <scope>NUCLEOTIDE SEQUENCE [LARGE SCALE GENOMIC DNA]</scope>
    <source>
        <strain evidence="4">S1</strain>
    </source>
</reference>
<dbReference type="SUPFAM" id="SSF48452">
    <property type="entry name" value="TPR-like"/>
    <property type="match status" value="1"/>
</dbReference>
<dbReference type="PROSITE" id="PS50943">
    <property type="entry name" value="HTH_CROC1"/>
    <property type="match status" value="1"/>
</dbReference>
<accession>A0ABW4C6Z9</accession>
<dbReference type="EMBL" id="JBHTNU010000002">
    <property type="protein sequence ID" value="MFD1425839.1"/>
    <property type="molecule type" value="Genomic_DNA"/>
</dbReference>
<dbReference type="PANTHER" id="PTHR37038">
    <property type="entry name" value="TRANSCRIPTIONAL REGULATOR-RELATED"/>
    <property type="match status" value="1"/>
</dbReference>
<keyword evidence="1" id="KW-0802">TPR repeat</keyword>
<dbReference type="SUPFAM" id="SSF47413">
    <property type="entry name" value="lambda repressor-like DNA-binding domains"/>
    <property type="match status" value="1"/>
</dbReference>